<dbReference type="GO" id="GO:0016747">
    <property type="term" value="F:acyltransferase activity, transferring groups other than amino-acyl groups"/>
    <property type="evidence" value="ECO:0007669"/>
    <property type="project" value="InterPro"/>
</dbReference>
<dbReference type="AlphaFoldDB" id="A0A3N6QEX8"/>
<dbReference type="Gene3D" id="3.40.630.30">
    <property type="match status" value="1"/>
</dbReference>
<dbReference type="InterPro" id="IPR016181">
    <property type="entry name" value="Acyl_CoA_acyltransferase"/>
</dbReference>
<dbReference type="Proteomes" id="UP000269154">
    <property type="component" value="Unassembled WGS sequence"/>
</dbReference>
<dbReference type="EMBL" id="RCBY01000126">
    <property type="protein sequence ID" value="RQH35569.1"/>
    <property type="molecule type" value="Genomic_DNA"/>
</dbReference>
<sequence>MLEITLAQTPEEKEEIFKLRYQIYVEELGWFENCPNYEPNHKQKKVEDPLDLYANLFMALDHNELVGTIRCNYTKNLDSENLDIDYYTKLYQMEKVGDAHPLCTSITGRFMVQSNFRRNGIGLRIMQALYKQQLLDGIKFDFVDAEAYLVPFFEKLGYQTIDKIDYQMYESSVLMVLDIPNIKHHEQVK</sequence>
<comment type="caution">
    <text evidence="2">The sequence shown here is derived from an EMBL/GenBank/DDBJ whole genome shotgun (WGS) entry which is preliminary data.</text>
</comment>
<evidence type="ECO:0000313" key="2">
    <source>
        <dbReference type="EMBL" id="RQH35569.1"/>
    </source>
</evidence>
<evidence type="ECO:0000259" key="1">
    <source>
        <dbReference type="PROSITE" id="PS51186"/>
    </source>
</evidence>
<feature type="domain" description="N-acetyltransferase" evidence="1">
    <location>
        <begin position="7"/>
        <end position="180"/>
    </location>
</feature>
<dbReference type="OrthoDB" id="9809206at2"/>
<organism evidence="2 3">
    <name type="scientific">Okeania hirsuta</name>
    <dbReference type="NCBI Taxonomy" id="1458930"/>
    <lineage>
        <taxon>Bacteria</taxon>
        <taxon>Bacillati</taxon>
        <taxon>Cyanobacteriota</taxon>
        <taxon>Cyanophyceae</taxon>
        <taxon>Oscillatoriophycideae</taxon>
        <taxon>Oscillatoriales</taxon>
        <taxon>Microcoleaceae</taxon>
        <taxon>Okeania</taxon>
    </lineage>
</organism>
<evidence type="ECO:0000313" key="3">
    <source>
        <dbReference type="Proteomes" id="UP000269154"/>
    </source>
</evidence>
<proteinExistence type="predicted"/>
<keyword evidence="2" id="KW-0808">Transferase</keyword>
<dbReference type="InterPro" id="IPR000182">
    <property type="entry name" value="GNAT_dom"/>
</dbReference>
<keyword evidence="3" id="KW-1185">Reference proteome</keyword>
<dbReference type="Pfam" id="PF13673">
    <property type="entry name" value="Acetyltransf_10"/>
    <property type="match status" value="1"/>
</dbReference>
<gene>
    <name evidence="2" type="ORF">D5R40_20045</name>
</gene>
<dbReference type="SUPFAM" id="SSF55729">
    <property type="entry name" value="Acyl-CoA N-acyltransferases (Nat)"/>
    <property type="match status" value="1"/>
</dbReference>
<dbReference type="PROSITE" id="PS51186">
    <property type="entry name" value="GNAT"/>
    <property type="match status" value="1"/>
</dbReference>
<name>A0A3N6QEX8_9CYAN</name>
<dbReference type="RefSeq" id="WP_124155086.1">
    <property type="nucleotide sequence ID" value="NZ_CAWOLW010000031.1"/>
</dbReference>
<accession>A0A3N6QEX8</accession>
<protein>
    <submittedName>
        <fullName evidence="2">GNAT family N-acetyltransferase</fullName>
    </submittedName>
</protein>
<reference evidence="2 3" key="1">
    <citation type="journal article" date="2018" name="ACS Chem. Biol.">
        <title>Ketoreductase domain dysfunction expands chemodiversity: malyngamide biosynthesis in the cyanobacterium Okeania hirsuta.</title>
        <authorList>
            <person name="Moss N.A."/>
            <person name="Leao T."/>
            <person name="Rankin M."/>
            <person name="McCullough T.M."/>
            <person name="Qu P."/>
            <person name="Korobeynikov A."/>
            <person name="Smith J.L."/>
            <person name="Gerwick L."/>
            <person name="Gerwick W.H."/>
        </authorList>
    </citation>
    <scope>NUCLEOTIDE SEQUENCE [LARGE SCALE GENOMIC DNA]</scope>
    <source>
        <strain evidence="2 3">PAB10Feb10-1</strain>
    </source>
</reference>